<evidence type="ECO:0000256" key="1">
    <source>
        <dbReference type="SAM" id="MobiDB-lite"/>
    </source>
</evidence>
<proteinExistence type="predicted"/>
<evidence type="ECO:0000313" key="2">
    <source>
        <dbReference type="EMBL" id="KAI5065788.1"/>
    </source>
</evidence>
<sequence length="88" mass="9358">MRVMICTTSTGGGYRSQAAVESQALVGRASGDEGDDGNGQWAMGRASRSVEDDGKAIGRARLQVMMETAMTMAMGRAHLQAMMEMVAR</sequence>
<evidence type="ECO:0000313" key="3">
    <source>
        <dbReference type="Proteomes" id="UP000886520"/>
    </source>
</evidence>
<protein>
    <submittedName>
        <fullName evidence="2">Uncharacterized protein</fullName>
    </submittedName>
</protein>
<accession>A0A9D4UD25</accession>
<organism evidence="2 3">
    <name type="scientific">Adiantum capillus-veneris</name>
    <name type="common">Maidenhair fern</name>
    <dbReference type="NCBI Taxonomy" id="13818"/>
    <lineage>
        <taxon>Eukaryota</taxon>
        <taxon>Viridiplantae</taxon>
        <taxon>Streptophyta</taxon>
        <taxon>Embryophyta</taxon>
        <taxon>Tracheophyta</taxon>
        <taxon>Polypodiopsida</taxon>
        <taxon>Polypodiidae</taxon>
        <taxon>Polypodiales</taxon>
        <taxon>Pteridineae</taxon>
        <taxon>Pteridaceae</taxon>
        <taxon>Vittarioideae</taxon>
        <taxon>Adiantum</taxon>
    </lineage>
</organism>
<dbReference type="AlphaFoldDB" id="A0A9D4UD25"/>
<name>A0A9D4UD25_ADICA</name>
<reference evidence="2" key="1">
    <citation type="submission" date="2021-01" db="EMBL/GenBank/DDBJ databases">
        <title>Adiantum capillus-veneris genome.</title>
        <authorList>
            <person name="Fang Y."/>
            <person name="Liao Q."/>
        </authorList>
    </citation>
    <scope>NUCLEOTIDE SEQUENCE</scope>
    <source>
        <strain evidence="2">H3</strain>
        <tissue evidence="2">Leaf</tissue>
    </source>
</reference>
<comment type="caution">
    <text evidence="2">The sequence shown here is derived from an EMBL/GenBank/DDBJ whole genome shotgun (WGS) entry which is preliminary data.</text>
</comment>
<gene>
    <name evidence="2" type="ORF">GOP47_0018412</name>
</gene>
<feature type="region of interest" description="Disordered" evidence="1">
    <location>
        <begin position="28"/>
        <end position="54"/>
    </location>
</feature>
<dbReference type="Proteomes" id="UP000886520">
    <property type="component" value="Chromosome 18"/>
</dbReference>
<keyword evidence="3" id="KW-1185">Reference proteome</keyword>
<dbReference type="EMBL" id="JABFUD020000018">
    <property type="protein sequence ID" value="KAI5065788.1"/>
    <property type="molecule type" value="Genomic_DNA"/>
</dbReference>